<evidence type="ECO:0000313" key="3">
    <source>
        <dbReference type="Proteomes" id="UP001140949"/>
    </source>
</evidence>
<name>A0AAX6EB75_IRIPA</name>
<comment type="caution">
    <text evidence="2">The sequence shown here is derived from an EMBL/GenBank/DDBJ whole genome shotgun (WGS) entry which is preliminary data.</text>
</comment>
<gene>
    <name evidence="2" type="ORF">M6B38_198360</name>
</gene>
<feature type="region of interest" description="Disordered" evidence="1">
    <location>
        <begin position="33"/>
        <end position="67"/>
    </location>
</feature>
<dbReference type="Proteomes" id="UP001140949">
    <property type="component" value="Unassembled WGS sequence"/>
</dbReference>
<sequence>MRHRTGYASGSVGHGCSHRRQERLLGGCGLARGGREKLAGSSVSEGKADRGSALFVGRRRRKGSQGR</sequence>
<protein>
    <submittedName>
        <fullName evidence="2">Vegetative cell wall protein gp1-like</fullName>
    </submittedName>
</protein>
<organism evidence="2 3">
    <name type="scientific">Iris pallida</name>
    <name type="common">Sweet iris</name>
    <dbReference type="NCBI Taxonomy" id="29817"/>
    <lineage>
        <taxon>Eukaryota</taxon>
        <taxon>Viridiplantae</taxon>
        <taxon>Streptophyta</taxon>
        <taxon>Embryophyta</taxon>
        <taxon>Tracheophyta</taxon>
        <taxon>Spermatophyta</taxon>
        <taxon>Magnoliopsida</taxon>
        <taxon>Liliopsida</taxon>
        <taxon>Asparagales</taxon>
        <taxon>Iridaceae</taxon>
        <taxon>Iridoideae</taxon>
        <taxon>Irideae</taxon>
        <taxon>Iris</taxon>
    </lineage>
</organism>
<keyword evidence="3" id="KW-1185">Reference proteome</keyword>
<dbReference type="EMBL" id="JANAVB010038118">
    <property type="protein sequence ID" value="KAJ6801312.1"/>
    <property type="molecule type" value="Genomic_DNA"/>
</dbReference>
<dbReference type="AlphaFoldDB" id="A0AAX6EB75"/>
<evidence type="ECO:0000256" key="1">
    <source>
        <dbReference type="SAM" id="MobiDB-lite"/>
    </source>
</evidence>
<reference evidence="2" key="1">
    <citation type="journal article" date="2023" name="GigaByte">
        <title>Genome assembly of the bearded iris, Iris pallida Lam.</title>
        <authorList>
            <person name="Bruccoleri R.E."/>
            <person name="Oakeley E.J."/>
            <person name="Faust A.M.E."/>
            <person name="Altorfer M."/>
            <person name="Dessus-Babus S."/>
            <person name="Burckhardt D."/>
            <person name="Oertli M."/>
            <person name="Naumann U."/>
            <person name="Petersen F."/>
            <person name="Wong J."/>
        </authorList>
    </citation>
    <scope>NUCLEOTIDE SEQUENCE</scope>
    <source>
        <strain evidence="2">GSM-AAB239-AS_SAM_17_03QT</strain>
    </source>
</reference>
<accession>A0AAX6EB75</accession>
<feature type="compositionally biased region" description="Basic residues" evidence="1">
    <location>
        <begin position="57"/>
        <end position="67"/>
    </location>
</feature>
<reference evidence="2" key="2">
    <citation type="submission" date="2023-04" db="EMBL/GenBank/DDBJ databases">
        <authorList>
            <person name="Bruccoleri R.E."/>
            <person name="Oakeley E.J."/>
            <person name="Faust A.-M."/>
            <person name="Dessus-Babus S."/>
            <person name="Altorfer M."/>
            <person name="Burckhardt D."/>
            <person name="Oertli M."/>
            <person name="Naumann U."/>
            <person name="Petersen F."/>
            <person name="Wong J."/>
        </authorList>
    </citation>
    <scope>NUCLEOTIDE SEQUENCE</scope>
    <source>
        <strain evidence="2">GSM-AAB239-AS_SAM_17_03QT</strain>
        <tissue evidence="2">Leaf</tissue>
    </source>
</reference>
<proteinExistence type="predicted"/>
<evidence type="ECO:0000313" key="2">
    <source>
        <dbReference type="EMBL" id="KAJ6801312.1"/>
    </source>
</evidence>